<organism evidence="2 3">
    <name type="scientific">Roseomonas nitratireducens</name>
    <dbReference type="NCBI Taxonomy" id="2820810"/>
    <lineage>
        <taxon>Bacteria</taxon>
        <taxon>Pseudomonadati</taxon>
        <taxon>Pseudomonadota</taxon>
        <taxon>Alphaproteobacteria</taxon>
        <taxon>Acetobacterales</taxon>
        <taxon>Roseomonadaceae</taxon>
        <taxon>Roseomonas</taxon>
    </lineage>
</organism>
<keyword evidence="3" id="KW-1185">Reference proteome</keyword>
<protein>
    <recommendedName>
        <fullName evidence="4">Secreted protein</fullName>
    </recommendedName>
</protein>
<dbReference type="EMBL" id="JAGIYZ010000017">
    <property type="protein sequence ID" value="MBP0465662.1"/>
    <property type="molecule type" value="Genomic_DNA"/>
</dbReference>
<evidence type="ECO:0000313" key="2">
    <source>
        <dbReference type="EMBL" id="MBP0465662.1"/>
    </source>
</evidence>
<sequence>MSTRAIRLGLLVAATFLTASLPAAQAQVHTVQGCNTNIRFLNQTNRVVAQLFYNPSSNSNWGPDRLGANVMRPGQVYTVRLSNAVPYDFRFVLDNGYSSELRRVNVCAVSDLVATPQGLRAR</sequence>
<dbReference type="RefSeq" id="WP_209353048.1">
    <property type="nucleotide sequence ID" value="NZ_JAGIYZ010000017.1"/>
</dbReference>
<dbReference type="Proteomes" id="UP000680815">
    <property type="component" value="Unassembled WGS sequence"/>
</dbReference>
<comment type="caution">
    <text evidence="2">The sequence shown here is derived from an EMBL/GenBank/DDBJ whole genome shotgun (WGS) entry which is preliminary data.</text>
</comment>
<accession>A0ABS4AWA9</accession>
<feature type="chain" id="PRO_5045245509" description="Secreted protein" evidence="1">
    <location>
        <begin position="27"/>
        <end position="122"/>
    </location>
</feature>
<dbReference type="PROSITE" id="PS51257">
    <property type="entry name" value="PROKAR_LIPOPROTEIN"/>
    <property type="match status" value="1"/>
</dbReference>
<gene>
    <name evidence="2" type="ORF">J5Y09_17175</name>
</gene>
<keyword evidence="1" id="KW-0732">Signal</keyword>
<reference evidence="2 3" key="1">
    <citation type="submission" date="2021-03" db="EMBL/GenBank/DDBJ databases">
        <authorList>
            <person name="So Y."/>
        </authorList>
    </citation>
    <scope>NUCLEOTIDE SEQUENCE [LARGE SCALE GENOMIC DNA]</scope>
    <source>
        <strain evidence="2 3">PWR1</strain>
    </source>
</reference>
<name>A0ABS4AWA9_9PROT</name>
<proteinExistence type="predicted"/>
<feature type="signal peptide" evidence="1">
    <location>
        <begin position="1"/>
        <end position="26"/>
    </location>
</feature>
<evidence type="ECO:0000256" key="1">
    <source>
        <dbReference type="SAM" id="SignalP"/>
    </source>
</evidence>
<evidence type="ECO:0008006" key="4">
    <source>
        <dbReference type="Google" id="ProtNLM"/>
    </source>
</evidence>
<evidence type="ECO:0000313" key="3">
    <source>
        <dbReference type="Proteomes" id="UP000680815"/>
    </source>
</evidence>